<keyword evidence="2" id="KW-1185">Reference proteome</keyword>
<accession>A0ABQ0JU29</accession>
<dbReference type="EMBL" id="BAFN01000001">
    <property type="protein sequence ID" value="GAN32226.1"/>
    <property type="molecule type" value="Genomic_DNA"/>
</dbReference>
<evidence type="ECO:0000313" key="2">
    <source>
        <dbReference type="Proteomes" id="UP000032309"/>
    </source>
</evidence>
<protein>
    <submittedName>
        <fullName evidence="1">Uncharacterized protein</fullName>
    </submittedName>
</protein>
<evidence type="ECO:0000313" key="1">
    <source>
        <dbReference type="EMBL" id="GAN32226.1"/>
    </source>
</evidence>
<dbReference type="Proteomes" id="UP000032309">
    <property type="component" value="Unassembled WGS sequence"/>
</dbReference>
<organism evidence="1 2">
    <name type="scientific">Candidatus Brocadia sinica JPN1</name>
    <dbReference type="NCBI Taxonomy" id="1197129"/>
    <lineage>
        <taxon>Bacteria</taxon>
        <taxon>Pseudomonadati</taxon>
        <taxon>Planctomycetota</taxon>
        <taxon>Candidatus Brocadiia</taxon>
        <taxon>Candidatus Brocadiales</taxon>
        <taxon>Candidatus Brocadiaceae</taxon>
        <taxon>Candidatus Brocadia</taxon>
    </lineage>
</organism>
<gene>
    <name evidence="1" type="ORF">BROSI_A0738</name>
</gene>
<name>A0ABQ0JU29_9BACT</name>
<proteinExistence type="predicted"/>
<comment type="caution">
    <text evidence="1">The sequence shown here is derived from an EMBL/GenBank/DDBJ whole genome shotgun (WGS) entry which is preliminary data.</text>
</comment>
<sequence length="83" mass="9724">MSKAKPNRFFMRQTVDGGFHLRSTNRTQLPYSISQFRQYDKPSLEGSGMVVFKFEKMRYKRGKYVLIREKSQCCVASLNGIYS</sequence>
<reference evidence="2" key="1">
    <citation type="journal article" date="2015" name="Genome Announc.">
        <title>Draft Genome Sequence of an Anaerobic Ammonium-Oxidizing Bacterium, "Candidatus Brocadia sinica".</title>
        <authorList>
            <person name="Oshiki M."/>
            <person name="Shinyako-Hata K."/>
            <person name="Satoh H."/>
            <person name="Okabe S."/>
        </authorList>
    </citation>
    <scope>NUCLEOTIDE SEQUENCE [LARGE SCALE GENOMIC DNA]</scope>
    <source>
        <strain evidence="2">JPN1</strain>
    </source>
</reference>